<proteinExistence type="predicted"/>
<feature type="transmembrane region" description="Helical" evidence="6">
    <location>
        <begin position="113"/>
        <end position="139"/>
    </location>
</feature>
<evidence type="ECO:0000256" key="2">
    <source>
        <dbReference type="ARBA" id="ARBA00022692"/>
    </source>
</evidence>
<dbReference type="PANTHER" id="PTHR43229:SF2">
    <property type="entry name" value="NODULATION PROTEIN J"/>
    <property type="match status" value="1"/>
</dbReference>
<accession>A0ABZ2FFE7</accession>
<feature type="transmembrane region" description="Helical" evidence="6">
    <location>
        <begin position="176"/>
        <end position="196"/>
    </location>
</feature>
<evidence type="ECO:0000256" key="5">
    <source>
        <dbReference type="ARBA" id="ARBA00023251"/>
    </source>
</evidence>
<dbReference type="PIRSF" id="PIRSF006648">
    <property type="entry name" value="DrrB"/>
    <property type="match status" value="1"/>
</dbReference>
<evidence type="ECO:0000256" key="1">
    <source>
        <dbReference type="ARBA" id="ARBA00004141"/>
    </source>
</evidence>
<reference evidence="8 9" key="1">
    <citation type="submission" date="2022-09" db="EMBL/GenBank/DDBJ databases">
        <title>Complete genome sequence of Janibacter terrae strain COS04-44, PCL-degrading bacteria isolated from oil spilled coast.</title>
        <authorList>
            <person name="Park H."/>
            <person name="Kim J.Y."/>
            <person name="An S.H."/>
            <person name="Lee C.M."/>
            <person name="Weon H.-Y."/>
        </authorList>
    </citation>
    <scope>NUCLEOTIDE SEQUENCE [LARGE SCALE GENOMIC DNA]</scope>
    <source>
        <strain evidence="8 9">COS04-44</strain>
    </source>
</reference>
<dbReference type="Pfam" id="PF01061">
    <property type="entry name" value="ABC2_membrane"/>
    <property type="match status" value="1"/>
</dbReference>
<keyword evidence="5" id="KW-0046">Antibiotic resistance</keyword>
<evidence type="ECO:0000313" key="8">
    <source>
        <dbReference type="EMBL" id="WWF04877.1"/>
    </source>
</evidence>
<dbReference type="RefSeq" id="WP_338538066.1">
    <property type="nucleotide sequence ID" value="NZ_CP104874.1"/>
</dbReference>
<evidence type="ECO:0000259" key="7">
    <source>
        <dbReference type="Pfam" id="PF01061"/>
    </source>
</evidence>
<dbReference type="InterPro" id="IPR051784">
    <property type="entry name" value="Nod_factor_ABC_transporter"/>
</dbReference>
<feature type="domain" description="ABC-2 type transporter transmembrane" evidence="7">
    <location>
        <begin position="33"/>
        <end position="222"/>
    </location>
</feature>
<evidence type="ECO:0000256" key="6">
    <source>
        <dbReference type="SAM" id="Phobius"/>
    </source>
</evidence>
<sequence>MPTDPSLPTTAPAAQSRRRRVSAQARFEAAILLRNGEQLLVALVLPAMALVALVLAGYPELPEPRIATVAPGVLALAVVSTAFTGQAIQTAFDRRYGVLRMLATTPVGTDGLLLGKAVAICAVAAVQVLVLGVIAALLGWRPDPLGLVVTPVTAALGVWVFVALALLLAGTLRAEAVLAVANLVWVLLAGVGGLLLPGDTIGGLDAVVRWLPSGALGDAFRDALAEGSLPLLPWLVLVVWGAALTLAVVRTFRWRD</sequence>
<evidence type="ECO:0000313" key="9">
    <source>
        <dbReference type="Proteomes" id="UP001381003"/>
    </source>
</evidence>
<evidence type="ECO:0000256" key="4">
    <source>
        <dbReference type="ARBA" id="ARBA00023136"/>
    </source>
</evidence>
<keyword evidence="3 6" id="KW-1133">Transmembrane helix</keyword>
<dbReference type="EMBL" id="CP104874">
    <property type="protein sequence ID" value="WWF04877.1"/>
    <property type="molecule type" value="Genomic_DNA"/>
</dbReference>
<dbReference type="InterPro" id="IPR013525">
    <property type="entry name" value="ABC2_TM"/>
</dbReference>
<gene>
    <name evidence="8" type="ORF">N5P18_14575</name>
</gene>
<dbReference type="PANTHER" id="PTHR43229">
    <property type="entry name" value="NODULATION PROTEIN J"/>
    <property type="match status" value="1"/>
</dbReference>
<feature type="transmembrane region" description="Helical" evidence="6">
    <location>
        <begin position="145"/>
        <end position="169"/>
    </location>
</feature>
<comment type="subcellular location">
    <subcellularLocation>
        <location evidence="1">Membrane</location>
        <topology evidence="1">Multi-pass membrane protein</topology>
    </subcellularLocation>
</comment>
<evidence type="ECO:0000256" key="3">
    <source>
        <dbReference type="ARBA" id="ARBA00022989"/>
    </source>
</evidence>
<organism evidence="8 9">
    <name type="scientific">Janibacter terrae</name>
    <dbReference type="NCBI Taxonomy" id="103817"/>
    <lineage>
        <taxon>Bacteria</taxon>
        <taxon>Bacillati</taxon>
        <taxon>Actinomycetota</taxon>
        <taxon>Actinomycetes</taxon>
        <taxon>Micrococcales</taxon>
        <taxon>Intrasporangiaceae</taxon>
        <taxon>Janibacter</taxon>
    </lineage>
</organism>
<protein>
    <submittedName>
        <fullName evidence="8">ABC transporter permease</fullName>
    </submittedName>
</protein>
<dbReference type="Proteomes" id="UP001381003">
    <property type="component" value="Chromosome"/>
</dbReference>
<feature type="transmembrane region" description="Helical" evidence="6">
    <location>
        <begin position="39"/>
        <end position="58"/>
    </location>
</feature>
<keyword evidence="4 6" id="KW-0472">Membrane</keyword>
<dbReference type="InterPro" id="IPR000412">
    <property type="entry name" value="ABC_2_transport"/>
</dbReference>
<keyword evidence="9" id="KW-1185">Reference proteome</keyword>
<feature type="transmembrane region" description="Helical" evidence="6">
    <location>
        <begin position="70"/>
        <end position="92"/>
    </location>
</feature>
<keyword evidence="2 6" id="KW-0812">Transmembrane</keyword>
<name>A0ABZ2FFE7_9MICO</name>
<feature type="transmembrane region" description="Helical" evidence="6">
    <location>
        <begin position="231"/>
        <end position="252"/>
    </location>
</feature>